<keyword evidence="11" id="KW-1185">Reference proteome</keyword>
<evidence type="ECO:0000256" key="7">
    <source>
        <dbReference type="SAM" id="SignalP"/>
    </source>
</evidence>
<comment type="similarity">
    <text evidence="2">Belongs to the glycosyl hydrolase 29 family.</text>
</comment>
<evidence type="ECO:0000256" key="3">
    <source>
        <dbReference type="ARBA" id="ARBA00012662"/>
    </source>
</evidence>
<dbReference type="RefSeq" id="WP_145062759.1">
    <property type="nucleotide sequence ID" value="NZ_CP036263.1"/>
</dbReference>
<dbReference type="Pfam" id="PF16871">
    <property type="entry name" value="DUF5077"/>
    <property type="match status" value="1"/>
</dbReference>
<keyword evidence="6" id="KW-0326">Glycosidase</keyword>
<dbReference type="SMART" id="SM00812">
    <property type="entry name" value="Alpha_L_fucos"/>
    <property type="match status" value="1"/>
</dbReference>
<gene>
    <name evidence="10" type="ORF">HG15A2_42760</name>
</gene>
<evidence type="ECO:0000256" key="2">
    <source>
        <dbReference type="ARBA" id="ARBA00007951"/>
    </source>
</evidence>
<dbReference type="InterPro" id="IPR017853">
    <property type="entry name" value="GH"/>
</dbReference>
<dbReference type="InterPro" id="IPR031712">
    <property type="entry name" value="DUF5077"/>
</dbReference>
<dbReference type="Proteomes" id="UP000319852">
    <property type="component" value="Chromosome"/>
</dbReference>
<proteinExistence type="inferred from homology"/>
<dbReference type="OrthoDB" id="107551at2"/>
<evidence type="ECO:0000256" key="1">
    <source>
        <dbReference type="ARBA" id="ARBA00004071"/>
    </source>
</evidence>
<dbReference type="Gene3D" id="2.60.120.260">
    <property type="entry name" value="Galactose-binding domain-like"/>
    <property type="match status" value="1"/>
</dbReference>
<organism evidence="10 11">
    <name type="scientific">Adhaeretor mobilis</name>
    <dbReference type="NCBI Taxonomy" id="1930276"/>
    <lineage>
        <taxon>Bacteria</taxon>
        <taxon>Pseudomonadati</taxon>
        <taxon>Planctomycetota</taxon>
        <taxon>Planctomycetia</taxon>
        <taxon>Pirellulales</taxon>
        <taxon>Lacipirellulaceae</taxon>
        <taxon>Adhaeretor</taxon>
    </lineage>
</organism>
<keyword evidence="4 7" id="KW-0732">Signal</keyword>
<evidence type="ECO:0000313" key="11">
    <source>
        <dbReference type="Proteomes" id="UP000319852"/>
    </source>
</evidence>
<protein>
    <recommendedName>
        <fullName evidence="3">alpha-L-fucosidase</fullName>
        <ecNumber evidence="3">3.2.1.51</ecNumber>
    </recommendedName>
</protein>
<dbReference type="GO" id="GO:0004560">
    <property type="term" value="F:alpha-L-fucosidase activity"/>
    <property type="evidence" value="ECO:0007669"/>
    <property type="project" value="InterPro"/>
</dbReference>
<feature type="domain" description="DUF5077" evidence="9">
    <location>
        <begin position="484"/>
        <end position="566"/>
    </location>
</feature>
<dbReference type="AlphaFoldDB" id="A0A517N1C2"/>
<reference evidence="10 11" key="1">
    <citation type="submission" date="2019-02" db="EMBL/GenBank/DDBJ databases">
        <title>Deep-cultivation of Planctomycetes and their phenomic and genomic characterization uncovers novel biology.</title>
        <authorList>
            <person name="Wiegand S."/>
            <person name="Jogler M."/>
            <person name="Boedeker C."/>
            <person name="Pinto D."/>
            <person name="Vollmers J."/>
            <person name="Rivas-Marin E."/>
            <person name="Kohn T."/>
            <person name="Peeters S.H."/>
            <person name="Heuer A."/>
            <person name="Rast P."/>
            <person name="Oberbeckmann S."/>
            <person name="Bunk B."/>
            <person name="Jeske O."/>
            <person name="Meyerdierks A."/>
            <person name="Storesund J.E."/>
            <person name="Kallscheuer N."/>
            <person name="Luecker S."/>
            <person name="Lage O.M."/>
            <person name="Pohl T."/>
            <person name="Merkel B.J."/>
            <person name="Hornburger P."/>
            <person name="Mueller R.-W."/>
            <person name="Bruemmer F."/>
            <person name="Labrenz M."/>
            <person name="Spormann A.M."/>
            <person name="Op den Camp H."/>
            <person name="Overmann J."/>
            <person name="Amann R."/>
            <person name="Jetten M.S.M."/>
            <person name="Mascher T."/>
            <person name="Medema M.H."/>
            <person name="Devos D.P."/>
            <person name="Kaster A.-K."/>
            <person name="Ovreas L."/>
            <person name="Rohde M."/>
            <person name="Galperin M.Y."/>
            <person name="Jogler C."/>
        </authorList>
    </citation>
    <scope>NUCLEOTIDE SEQUENCE [LARGE SCALE GENOMIC DNA]</scope>
    <source>
        <strain evidence="10 11">HG15A2</strain>
    </source>
</reference>
<feature type="domain" description="Glycoside hydrolase family 29 N-terminal" evidence="8">
    <location>
        <begin position="29"/>
        <end position="343"/>
    </location>
</feature>
<evidence type="ECO:0000256" key="4">
    <source>
        <dbReference type="ARBA" id="ARBA00022729"/>
    </source>
</evidence>
<dbReference type="InterPro" id="IPR057739">
    <property type="entry name" value="Glyco_hydro_29_N"/>
</dbReference>
<dbReference type="CDD" id="cd02795">
    <property type="entry name" value="CBM6-CBM35-CBM36_like"/>
    <property type="match status" value="1"/>
</dbReference>
<dbReference type="PRINTS" id="PR00741">
    <property type="entry name" value="GLHYDRLASE29"/>
</dbReference>
<feature type="chain" id="PRO_5021926500" description="alpha-L-fucosidase" evidence="7">
    <location>
        <begin position="24"/>
        <end position="584"/>
    </location>
</feature>
<dbReference type="EMBL" id="CP036263">
    <property type="protein sequence ID" value="QDT00934.1"/>
    <property type="molecule type" value="Genomic_DNA"/>
</dbReference>
<keyword evidence="5" id="KW-0378">Hydrolase</keyword>
<sequence precursor="true">MKLFKIKFVIGCLILLMASPLAAQEHVENQHADDAKMAWWREAKFGMFVHWGVYSATGGEFRGKMPTNSAEWMMNKAQIPIADYKVENVDKFNPTQFNAKTFVGLAKEAGMKYLVITAKHHDGFAMFHSTSSPYNVVDATPFKRDVMKELAEACQEQGIRFGFYYSQCQDWHHPGGMGNGWDKTIKRVSFDEYVQEKAAPEIKQLLTEYGPIAIFWWDTPRDMSKEAFDSLHSSTNLQPGIITNDRLGKEYRGDHKTFERHIPRKGPVGADWEVCMPISGSWGYKKSDRDFKSIETLIRNLVDIASKGGNYLLNVSPTGEGTLLPQATERLKAMGQWMKVNSESIYGSTASPFGKLDWGRCTKKEFANGSTLYLHVFDWPKDGKLLVPGLNNKVEQAYLMDGWQALETSSADAGVTVSLPAEAPDKIASVVVVKVHGKLDISTVLPKPTKDGSLVLLADMAYLHNNEGSEQLSLLEGRRGGDSYLSRWTDAEAWVEWSFTIDRPGSYDVSAELSLQGKKSRFRMGLPGQLQTVEVASTRRARDYAEKSIGTIEIDKAGEYTLQIKPEKGEWQPMNLRKVVLKLK</sequence>
<dbReference type="InterPro" id="IPR013780">
    <property type="entry name" value="Glyco_hydro_b"/>
</dbReference>
<name>A0A517N1C2_9BACT</name>
<dbReference type="KEGG" id="amob:HG15A2_42760"/>
<feature type="signal peptide" evidence="7">
    <location>
        <begin position="1"/>
        <end position="23"/>
    </location>
</feature>
<dbReference type="Pfam" id="PF01120">
    <property type="entry name" value="Alpha_L_fucos"/>
    <property type="match status" value="1"/>
</dbReference>
<dbReference type="Gene3D" id="3.20.20.80">
    <property type="entry name" value="Glycosidases"/>
    <property type="match status" value="1"/>
</dbReference>
<dbReference type="InterPro" id="IPR000933">
    <property type="entry name" value="Glyco_hydro_29"/>
</dbReference>
<evidence type="ECO:0000259" key="8">
    <source>
        <dbReference type="Pfam" id="PF01120"/>
    </source>
</evidence>
<dbReference type="GO" id="GO:0016139">
    <property type="term" value="P:glycoside catabolic process"/>
    <property type="evidence" value="ECO:0007669"/>
    <property type="project" value="TreeGrafter"/>
</dbReference>
<evidence type="ECO:0000256" key="5">
    <source>
        <dbReference type="ARBA" id="ARBA00022801"/>
    </source>
</evidence>
<dbReference type="Gene3D" id="2.60.40.1180">
    <property type="entry name" value="Golgi alpha-mannosidase II"/>
    <property type="match status" value="1"/>
</dbReference>
<dbReference type="EC" id="3.2.1.51" evidence="3"/>
<comment type="function">
    <text evidence="1">Alpha-L-fucosidase is responsible for hydrolyzing the alpha-1,6-linked fucose joined to the reducing-end N-acetylglucosamine of the carbohydrate moieties of glycoproteins.</text>
</comment>
<dbReference type="GO" id="GO:0005764">
    <property type="term" value="C:lysosome"/>
    <property type="evidence" value="ECO:0007669"/>
    <property type="project" value="TreeGrafter"/>
</dbReference>
<evidence type="ECO:0000256" key="6">
    <source>
        <dbReference type="ARBA" id="ARBA00023295"/>
    </source>
</evidence>
<accession>A0A517N1C2</accession>
<dbReference type="InterPro" id="IPR016286">
    <property type="entry name" value="FUC_metazoa-typ"/>
</dbReference>
<evidence type="ECO:0000313" key="10">
    <source>
        <dbReference type="EMBL" id="QDT00934.1"/>
    </source>
</evidence>
<dbReference type="PANTHER" id="PTHR10030:SF37">
    <property type="entry name" value="ALPHA-L-FUCOSIDASE-RELATED"/>
    <property type="match status" value="1"/>
</dbReference>
<dbReference type="PANTHER" id="PTHR10030">
    <property type="entry name" value="ALPHA-L-FUCOSIDASE"/>
    <property type="match status" value="1"/>
</dbReference>
<dbReference type="SUPFAM" id="SSF51445">
    <property type="entry name" value="(Trans)glycosidases"/>
    <property type="match status" value="1"/>
</dbReference>
<evidence type="ECO:0000259" key="9">
    <source>
        <dbReference type="Pfam" id="PF16871"/>
    </source>
</evidence>
<dbReference type="GO" id="GO:0006004">
    <property type="term" value="P:fucose metabolic process"/>
    <property type="evidence" value="ECO:0007669"/>
    <property type="project" value="InterPro"/>
</dbReference>